<protein>
    <submittedName>
        <fullName evidence="1">Uncharacterized protein</fullName>
    </submittedName>
</protein>
<dbReference type="EMBL" id="WNYA01040168">
    <property type="protein sequence ID" value="KAG8536647.1"/>
    <property type="molecule type" value="Genomic_DNA"/>
</dbReference>
<comment type="caution">
    <text evidence="1">The sequence shown here is derived from an EMBL/GenBank/DDBJ whole genome shotgun (WGS) entry which is preliminary data.</text>
</comment>
<evidence type="ECO:0000313" key="1">
    <source>
        <dbReference type="EMBL" id="KAG8536647.1"/>
    </source>
</evidence>
<name>A0AAV6YHR3_ENGPU</name>
<evidence type="ECO:0000313" key="2">
    <source>
        <dbReference type="Proteomes" id="UP000824782"/>
    </source>
</evidence>
<gene>
    <name evidence="1" type="ORF">GDO81_025953</name>
</gene>
<accession>A0AAV6YHR3</accession>
<keyword evidence="2" id="KW-1185">Reference proteome</keyword>
<organism evidence="1 2">
    <name type="scientific">Engystomops pustulosus</name>
    <name type="common">Tungara frog</name>
    <name type="synonym">Physalaemus pustulosus</name>
    <dbReference type="NCBI Taxonomy" id="76066"/>
    <lineage>
        <taxon>Eukaryota</taxon>
        <taxon>Metazoa</taxon>
        <taxon>Chordata</taxon>
        <taxon>Craniata</taxon>
        <taxon>Vertebrata</taxon>
        <taxon>Euteleostomi</taxon>
        <taxon>Amphibia</taxon>
        <taxon>Batrachia</taxon>
        <taxon>Anura</taxon>
        <taxon>Neobatrachia</taxon>
        <taxon>Hyloidea</taxon>
        <taxon>Leptodactylidae</taxon>
        <taxon>Leiuperinae</taxon>
        <taxon>Engystomops</taxon>
    </lineage>
</organism>
<sequence>MRQLHVCCSPQSWNRSNEAENLQEMCWLGCGASDDVNCSYFKHFTSGENAEILQVTTQKGKCECPESRG</sequence>
<dbReference type="AlphaFoldDB" id="A0AAV6YHR3"/>
<proteinExistence type="predicted"/>
<reference evidence="1" key="1">
    <citation type="thesis" date="2020" institute="ProQuest LLC" country="789 East Eisenhower Parkway, Ann Arbor, MI, USA">
        <title>Comparative Genomics and Chromosome Evolution.</title>
        <authorList>
            <person name="Mudd A.B."/>
        </authorList>
    </citation>
    <scope>NUCLEOTIDE SEQUENCE</scope>
    <source>
        <strain evidence="1">237g6f4</strain>
        <tissue evidence="1">Blood</tissue>
    </source>
</reference>
<dbReference type="Proteomes" id="UP000824782">
    <property type="component" value="Unassembled WGS sequence"/>
</dbReference>